<feature type="chain" id="PRO_5046669410" description="DUF6850 domain-containing protein" evidence="1">
    <location>
        <begin position="21"/>
        <end position="520"/>
    </location>
</feature>
<reference evidence="3 4" key="1">
    <citation type="submission" date="2024-01" db="EMBL/GenBank/DDBJ databases">
        <title>Pedobacter sp. nov., isolated from fresh soil.</title>
        <authorList>
            <person name="Le N.T.T."/>
        </authorList>
    </citation>
    <scope>NUCLEOTIDE SEQUENCE [LARGE SCALE GENOMIC DNA]</scope>
    <source>
        <strain evidence="3 4">KR3-3</strain>
    </source>
</reference>
<keyword evidence="4" id="KW-1185">Reference proteome</keyword>
<dbReference type="RefSeq" id="WP_330106705.1">
    <property type="nucleotide sequence ID" value="NZ_JAZDQT010000001.1"/>
</dbReference>
<organism evidence="3 4">
    <name type="scientific">Pedobacter albus</name>
    <dbReference type="NCBI Taxonomy" id="3113905"/>
    <lineage>
        <taxon>Bacteria</taxon>
        <taxon>Pseudomonadati</taxon>
        <taxon>Bacteroidota</taxon>
        <taxon>Sphingobacteriia</taxon>
        <taxon>Sphingobacteriales</taxon>
        <taxon>Sphingobacteriaceae</taxon>
        <taxon>Pedobacter</taxon>
    </lineage>
</organism>
<evidence type="ECO:0000313" key="4">
    <source>
        <dbReference type="Proteomes" id="UP001336835"/>
    </source>
</evidence>
<evidence type="ECO:0000256" key="1">
    <source>
        <dbReference type="SAM" id="SignalP"/>
    </source>
</evidence>
<dbReference type="Proteomes" id="UP001336835">
    <property type="component" value="Unassembled WGS sequence"/>
</dbReference>
<accession>A0ABU7I4Q0</accession>
<dbReference type="InterPro" id="IPR049236">
    <property type="entry name" value="DUF6850"/>
</dbReference>
<evidence type="ECO:0000259" key="2">
    <source>
        <dbReference type="Pfam" id="PF21012"/>
    </source>
</evidence>
<feature type="domain" description="DUF6850" evidence="2">
    <location>
        <begin position="62"/>
        <end position="520"/>
    </location>
</feature>
<dbReference type="EMBL" id="JAZDQT010000001">
    <property type="protein sequence ID" value="MEE1944331.1"/>
    <property type="molecule type" value="Genomic_DNA"/>
</dbReference>
<comment type="caution">
    <text evidence="3">The sequence shown here is derived from an EMBL/GenBank/DDBJ whole genome shotgun (WGS) entry which is preliminary data.</text>
</comment>
<keyword evidence="1" id="KW-0732">Signal</keyword>
<protein>
    <recommendedName>
        <fullName evidence="2">DUF6850 domain-containing protein</fullName>
    </recommendedName>
</protein>
<gene>
    <name evidence="3" type="ORF">VRU48_04380</name>
</gene>
<dbReference type="Pfam" id="PF21012">
    <property type="entry name" value="DUF6850"/>
    <property type="match status" value="1"/>
</dbReference>
<proteinExistence type="predicted"/>
<feature type="signal peptide" evidence="1">
    <location>
        <begin position="1"/>
        <end position="20"/>
    </location>
</feature>
<sequence>MHQNKYCFLFLLLLPFAAFAQGKKDSIGMANANLSQFIYADSVQLAKMRFAQASSYYLSDLMPDRVSRAGVAYNFQRGHFIPAQGATTINSGGFSTEGTAKMGSVKLFGSLNYQKIFEDSTRYAHQTRSNTTTPYYFGSPGYVHYERTIYAFNAMASKSIWQDKLTFSFETNYKVGDHFSTNDPRGSVGEYQFNLKGIVGYRFSKAFKAGVGYGHGYGRESFNIGYKNPRYYESSAFPEYYNHLVNGYREWDDALKNRTYDDKMVRNGADLFVDLNTNTLGDFYLNGSYFKENQRYFYSNSSGFTDYTSYGLETTKVNLLWLKKSNSFGYGATVNFQSQTGKDFNLTYQANNYIYNGNQVMAKLFVNKYTVANTHSFYLAGQQNSEERTDGISGNNVYYNNLLLSLGYGLNHNLANHTYFAVNLTGAYNLPLASAFKVVQQAGYFTQNVINRDYIFNTATSLGGELKMAYGFPIFRTMRSAIAINTFYLRKLQEQTIESVYPSLPGKDRFATNISLNLYF</sequence>
<name>A0ABU7I4Q0_9SPHI</name>
<evidence type="ECO:0000313" key="3">
    <source>
        <dbReference type="EMBL" id="MEE1944331.1"/>
    </source>
</evidence>